<keyword evidence="4 6" id="KW-0472">Membrane</keyword>
<accession>A0A0B2UU85</accession>
<dbReference type="InterPro" id="IPR051694">
    <property type="entry name" value="Immunoregulatory_rcpt-like"/>
</dbReference>
<proteinExistence type="predicted"/>
<organism evidence="7 8">
    <name type="scientific">Toxocara canis</name>
    <name type="common">Canine roundworm</name>
    <dbReference type="NCBI Taxonomy" id="6265"/>
    <lineage>
        <taxon>Eukaryota</taxon>
        <taxon>Metazoa</taxon>
        <taxon>Ecdysozoa</taxon>
        <taxon>Nematoda</taxon>
        <taxon>Chromadorea</taxon>
        <taxon>Rhabditida</taxon>
        <taxon>Spirurina</taxon>
        <taxon>Ascaridomorpha</taxon>
        <taxon>Ascaridoidea</taxon>
        <taxon>Toxocaridae</taxon>
        <taxon>Toxocara</taxon>
    </lineage>
</organism>
<dbReference type="GO" id="GO:0071944">
    <property type="term" value="C:cell periphery"/>
    <property type="evidence" value="ECO:0007669"/>
    <property type="project" value="UniProtKB-ARBA"/>
</dbReference>
<keyword evidence="3 6" id="KW-1133">Transmembrane helix</keyword>
<feature type="transmembrane region" description="Helical" evidence="6">
    <location>
        <begin position="65"/>
        <end position="90"/>
    </location>
</feature>
<dbReference type="EMBL" id="JPKZ01003221">
    <property type="protein sequence ID" value="KHN72749.1"/>
    <property type="molecule type" value="Genomic_DNA"/>
</dbReference>
<dbReference type="GO" id="GO:0016020">
    <property type="term" value="C:membrane"/>
    <property type="evidence" value="ECO:0007669"/>
    <property type="project" value="UniProtKB-SubCell"/>
</dbReference>
<evidence type="ECO:0000256" key="6">
    <source>
        <dbReference type="SAM" id="Phobius"/>
    </source>
</evidence>
<comment type="caution">
    <text evidence="7">The sequence shown here is derived from an EMBL/GenBank/DDBJ whole genome shotgun (WGS) entry which is preliminary data.</text>
</comment>
<sequence length="224" mass="23846">MSEIYGIACRSGKRSKRSDTDAVFDFFLNVYGQSSSNDTVDISGEVETPVIVEKPGDRSGLSTGAIVGIVTGCIAFVAILIGVGVFVFLYMRRKGQRETDEPNEPILNDSYAPPYAGALHDSLNAYGISIGGQDRKATPPNAYEFIDSKALASSSVAQPKPRTEIAGGYGLYERIGGTSEPPAGTSQLPQYSSTNNQASSSQASTLIPRVTPQSNDGVYDLVRF</sequence>
<gene>
    <name evidence="7" type="ORF">Tcan_13735</name>
</gene>
<dbReference type="PANTHER" id="PTHR15549:SF26">
    <property type="entry name" value="AXIAL BUDDING PATTERN PROTEIN 2-RELATED"/>
    <property type="match status" value="1"/>
</dbReference>
<evidence type="ECO:0000256" key="2">
    <source>
        <dbReference type="ARBA" id="ARBA00022692"/>
    </source>
</evidence>
<reference evidence="7 8" key="1">
    <citation type="submission" date="2014-11" db="EMBL/GenBank/DDBJ databases">
        <title>Genetic blueprint of the zoonotic pathogen Toxocara canis.</title>
        <authorList>
            <person name="Zhu X.-Q."/>
            <person name="Korhonen P.K."/>
            <person name="Cai H."/>
            <person name="Young N.D."/>
            <person name="Nejsum P."/>
            <person name="von Samson-Himmelstjerna G."/>
            <person name="Boag P.R."/>
            <person name="Tan P."/>
            <person name="Li Q."/>
            <person name="Min J."/>
            <person name="Yang Y."/>
            <person name="Wang X."/>
            <person name="Fang X."/>
            <person name="Hall R.S."/>
            <person name="Hofmann A."/>
            <person name="Sternberg P.W."/>
            <person name="Jex A.R."/>
            <person name="Gasser R.B."/>
        </authorList>
    </citation>
    <scope>NUCLEOTIDE SEQUENCE [LARGE SCALE GENOMIC DNA]</scope>
    <source>
        <strain evidence="7">PN_DK_2014</strain>
    </source>
</reference>
<evidence type="ECO:0000256" key="3">
    <source>
        <dbReference type="ARBA" id="ARBA00022989"/>
    </source>
</evidence>
<protein>
    <submittedName>
        <fullName evidence="7">Uncharacterized protein</fullName>
    </submittedName>
</protein>
<feature type="compositionally biased region" description="Low complexity" evidence="5">
    <location>
        <begin position="192"/>
        <end position="205"/>
    </location>
</feature>
<dbReference type="PANTHER" id="PTHR15549">
    <property type="entry name" value="PAIRED IMMUNOGLOBULIN-LIKE TYPE 2 RECEPTOR"/>
    <property type="match status" value="1"/>
</dbReference>
<comment type="subcellular location">
    <subcellularLocation>
        <location evidence="1">Membrane</location>
        <topology evidence="1">Single-pass membrane protein</topology>
    </subcellularLocation>
</comment>
<name>A0A0B2UU85_TOXCA</name>
<evidence type="ECO:0000313" key="8">
    <source>
        <dbReference type="Proteomes" id="UP000031036"/>
    </source>
</evidence>
<keyword evidence="2 6" id="KW-0812">Transmembrane</keyword>
<evidence type="ECO:0000256" key="4">
    <source>
        <dbReference type="ARBA" id="ARBA00023136"/>
    </source>
</evidence>
<keyword evidence="8" id="KW-1185">Reference proteome</keyword>
<dbReference type="STRING" id="6265.A0A0B2UU85"/>
<evidence type="ECO:0000256" key="1">
    <source>
        <dbReference type="ARBA" id="ARBA00004167"/>
    </source>
</evidence>
<dbReference type="Proteomes" id="UP000031036">
    <property type="component" value="Unassembled WGS sequence"/>
</dbReference>
<evidence type="ECO:0000256" key="5">
    <source>
        <dbReference type="SAM" id="MobiDB-lite"/>
    </source>
</evidence>
<dbReference type="AlphaFoldDB" id="A0A0B2UU85"/>
<dbReference type="CDD" id="cd12087">
    <property type="entry name" value="TM_EGFR-like"/>
    <property type="match status" value="1"/>
</dbReference>
<feature type="region of interest" description="Disordered" evidence="5">
    <location>
        <begin position="176"/>
        <end position="211"/>
    </location>
</feature>
<evidence type="ECO:0000313" key="7">
    <source>
        <dbReference type="EMBL" id="KHN72749.1"/>
    </source>
</evidence>